<keyword evidence="2" id="KW-0496">Mitochondrion</keyword>
<evidence type="ECO:0000313" key="3">
    <source>
        <dbReference type="EMBL" id="KUM49090.1"/>
    </source>
</evidence>
<name>A0A101LX37_PICGL</name>
<dbReference type="EMBL" id="LKAM01000009">
    <property type="protein sequence ID" value="KUM46953.1"/>
    <property type="molecule type" value="Genomic_DNA"/>
</dbReference>
<dbReference type="EMBL" id="LKAM01000004">
    <property type="protein sequence ID" value="KUM49090.1"/>
    <property type="molecule type" value="Genomic_DNA"/>
</dbReference>
<accession>A0A101LX37</accession>
<gene>
    <name evidence="3" type="ORF">ABT39_MTgene4427</name>
    <name evidence="2" type="ORF">ABT39_MTgene5965</name>
    <name evidence="1" type="ORF">ABT39_MTgene6408</name>
</gene>
<protein>
    <submittedName>
        <fullName evidence="2">Uncharacterized protein</fullName>
    </submittedName>
</protein>
<proteinExistence type="predicted"/>
<organism evidence="2">
    <name type="scientific">Picea glauca</name>
    <name type="common">White spruce</name>
    <name type="synonym">Pinus glauca</name>
    <dbReference type="NCBI Taxonomy" id="3330"/>
    <lineage>
        <taxon>Eukaryota</taxon>
        <taxon>Viridiplantae</taxon>
        <taxon>Streptophyta</taxon>
        <taxon>Embryophyta</taxon>
        <taxon>Tracheophyta</taxon>
        <taxon>Spermatophyta</taxon>
        <taxon>Pinopsida</taxon>
        <taxon>Pinidae</taxon>
        <taxon>Conifers I</taxon>
        <taxon>Pinales</taxon>
        <taxon>Pinaceae</taxon>
        <taxon>Picea</taxon>
    </lineage>
</organism>
<evidence type="ECO:0000313" key="2">
    <source>
        <dbReference type="EMBL" id="KUM46961.1"/>
    </source>
</evidence>
<evidence type="ECO:0000313" key="1">
    <source>
        <dbReference type="EMBL" id="KUM46953.1"/>
    </source>
</evidence>
<comment type="caution">
    <text evidence="2">The sequence shown here is derived from an EMBL/GenBank/DDBJ whole genome shotgun (WGS) entry which is preliminary data.</text>
</comment>
<reference evidence="2" key="1">
    <citation type="journal article" date="2015" name="Genome Biol. Evol.">
        <title>Organellar Genomes of White Spruce (Picea glauca): Assembly and Annotation.</title>
        <authorList>
            <person name="Jackman S.D."/>
            <person name="Warren R.L."/>
            <person name="Gibb E.A."/>
            <person name="Vandervalk B.P."/>
            <person name="Mohamadi H."/>
            <person name="Chu J."/>
            <person name="Raymond A."/>
            <person name="Pleasance S."/>
            <person name="Coope R."/>
            <person name="Wildung M.R."/>
            <person name="Ritland C.E."/>
            <person name="Bousquet J."/>
            <person name="Jones S.J."/>
            <person name="Bohlmann J."/>
            <person name="Birol I."/>
        </authorList>
    </citation>
    <scope>NUCLEOTIDE SEQUENCE [LARGE SCALE GENOMIC DNA]</scope>
    <source>
        <tissue evidence="2">Flushing bud</tissue>
    </source>
</reference>
<geneLocation type="mitochondrion" evidence="2"/>
<dbReference type="AlphaFoldDB" id="A0A101LX37"/>
<dbReference type="EMBL" id="LKAM01000008">
    <property type="protein sequence ID" value="KUM46961.1"/>
    <property type="molecule type" value="Genomic_DNA"/>
</dbReference>
<sequence length="87" mass="10403">MLLEWFAQFGLFERLRLFSQFERVLMFHLILRYYDLNVCYACPVMNKSESLLSSWGSLWWVNAGSWVKPVKRCGMNNEIQYLKLSLS</sequence>